<sequence>MRHPPMLSFMRWCALLLLVLPLLARAADPLPSWQDGPSRQAIEAFVTAVTTEGGKDYVAPAERIAVFDNDGTLWSEQPAYFQVLFALSELKRMAPEHPEWKQQQPFKAALEGDQQTLAKSGMAGLLQIVLATHSGMSSAQFIQNARHWLDTARHPTTGRRFTEMVFQPMLELLDYLRANGFKTYIVSGGEVVFMRAFAEQVYGIPPEQVIGTTLGSRFEEKAGRLSIQRLPKLVHNDDGVGKPESIDRIIGRRPLFAFGNSDGDLQMLQWTMAGAGKRFAGLVHHTDAKREWAYDRNSKVGRLDKALSAANRGNWTVVDMAREWRRVYPFESPR</sequence>
<dbReference type="InterPro" id="IPR050582">
    <property type="entry name" value="HAD-like_SerB"/>
</dbReference>
<dbReference type="AlphaFoldDB" id="A0AAP6L5M7"/>
<dbReference type="Proteomes" id="UP001285835">
    <property type="component" value="Unassembled WGS sequence"/>
</dbReference>
<evidence type="ECO:0000313" key="3">
    <source>
        <dbReference type="Proteomes" id="UP001285835"/>
    </source>
</evidence>
<feature type="chain" id="PRO_5042872053" evidence="1">
    <location>
        <begin position="27"/>
        <end position="334"/>
    </location>
</feature>
<dbReference type="InterPro" id="IPR023214">
    <property type="entry name" value="HAD_sf"/>
</dbReference>
<accession>A0AAP6L5M7</accession>
<gene>
    <name evidence="2" type="ORF">SJS82_21235</name>
</gene>
<feature type="signal peptide" evidence="1">
    <location>
        <begin position="1"/>
        <end position="26"/>
    </location>
</feature>
<keyword evidence="2" id="KW-0378">Hydrolase</keyword>
<protein>
    <submittedName>
        <fullName evidence="2">HAD family hydrolase</fullName>
        <ecNumber evidence="2">3.1.3.-</ecNumber>
    </submittedName>
</protein>
<dbReference type="SUPFAM" id="SSF56784">
    <property type="entry name" value="HAD-like"/>
    <property type="match status" value="1"/>
</dbReference>
<dbReference type="Gene3D" id="3.40.50.1000">
    <property type="entry name" value="HAD superfamily/HAD-like"/>
    <property type="match status" value="1"/>
</dbReference>
<keyword evidence="1" id="KW-0732">Signal</keyword>
<dbReference type="Pfam" id="PF12710">
    <property type="entry name" value="HAD"/>
    <property type="match status" value="1"/>
</dbReference>
<dbReference type="EC" id="3.1.3.-" evidence="2"/>
<dbReference type="EMBL" id="JAWZXF010000030">
    <property type="protein sequence ID" value="MDX7924443.1"/>
    <property type="molecule type" value="Genomic_DNA"/>
</dbReference>
<name>A0AAP6L5M7_AERME</name>
<organism evidence="2 3">
    <name type="scientific">Aeromonas media</name>
    <dbReference type="NCBI Taxonomy" id="651"/>
    <lineage>
        <taxon>Bacteria</taxon>
        <taxon>Pseudomonadati</taxon>
        <taxon>Pseudomonadota</taxon>
        <taxon>Gammaproteobacteria</taxon>
        <taxon>Aeromonadales</taxon>
        <taxon>Aeromonadaceae</taxon>
        <taxon>Aeromonas</taxon>
    </lineage>
</organism>
<dbReference type="PANTHER" id="PTHR43344">
    <property type="entry name" value="PHOSPHOSERINE PHOSPHATASE"/>
    <property type="match status" value="1"/>
</dbReference>
<dbReference type="GO" id="GO:0016787">
    <property type="term" value="F:hydrolase activity"/>
    <property type="evidence" value="ECO:0007669"/>
    <property type="project" value="UniProtKB-KW"/>
</dbReference>
<proteinExistence type="predicted"/>
<comment type="caution">
    <text evidence="2">The sequence shown here is derived from an EMBL/GenBank/DDBJ whole genome shotgun (WGS) entry which is preliminary data.</text>
</comment>
<dbReference type="RefSeq" id="WP_247626985.1">
    <property type="nucleotide sequence ID" value="NZ_JAOXCH010000079.1"/>
</dbReference>
<evidence type="ECO:0000313" key="2">
    <source>
        <dbReference type="EMBL" id="MDX7924443.1"/>
    </source>
</evidence>
<reference evidence="2" key="1">
    <citation type="submission" date="2023-11" db="EMBL/GenBank/DDBJ databases">
        <title>WGS of Aeromonas in Northern Israel.</title>
        <authorList>
            <person name="Hershko Y."/>
        </authorList>
    </citation>
    <scope>NUCLEOTIDE SEQUENCE</scope>
    <source>
        <strain evidence="2">02297</strain>
    </source>
</reference>
<dbReference type="InterPro" id="IPR036412">
    <property type="entry name" value="HAD-like_sf"/>
</dbReference>
<evidence type="ECO:0000256" key="1">
    <source>
        <dbReference type="SAM" id="SignalP"/>
    </source>
</evidence>